<evidence type="ECO:0008006" key="3">
    <source>
        <dbReference type="Google" id="ProtNLM"/>
    </source>
</evidence>
<evidence type="ECO:0000313" key="2">
    <source>
        <dbReference type="Proteomes" id="UP001151760"/>
    </source>
</evidence>
<reference evidence="1" key="1">
    <citation type="journal article" date="2022" name="Int. J. Mol. Sci.">
        <title>Draft Genome of Tanacetum Coccineum: Genomic Comparison of Closely Related Tanacetum-Family Plants.</title>
        <authorList>
            <person name="Yamashiro T."/>
            <person name="Shiraishi A."/>
            <person name="Nakayama K."/>
            <person name="Satake H."/>
        </authorList>
    </citation>
    <scope>NUCLEOTIDE SEQUENCE</scope>
</reference>
<name>A0ABQ4Y0J4_9ASTR</name>
<reference evidence="1" key="2">
    <citation type="submission" date="2022-01" db="EMBL/GenBank/DDBJ databases">
        <authorList>
            <person name="Yamashiro T."/>
            <person name="Shiraishi A."/>
            <person name="Satake H."/>
            <person name="Nakayama K."/>
        </authorList>
    </citation>
    <scope>NUCLEOTIDE SEQUENCE</scope>
</reference>
<keyword evidence="2" id="KW-1185">Reference proteome</keyword>
<dbReference type="EMBL" id="BQNB010009965">
    <property type="protein sequence ID" value="GJS70896.1"/>
    <property type="molecule type" value="Genomic_DNA"/>
</dbReference>
<sequence>MLLYIKGKKNGKLLVDSVLNGPFKCGTITLPETQTTPATVRDRRYDELTDVENIHEFCDLEATNIVLQGLPQDIYNLVNHHEEAKDIWDRVKLLIEGPEILLQERESKLYDEFGMFTSVPRETIHSYYLRFAQLINNMHSIRMTMRPIQVNTKFINHLELEWSKFVTDVKLAKGLNNTNFDHLYAYLRQKEAHVD</sequence>
<dbReference type="Proteomes" id="UP001151760">
    <property type="component" value="Unassembled WGS sequence"/>
</dbReference>
<evidence type="ECO:0000313" key="1">
    <source>
        <dbReference type="EMBL" id="GJS70896.1"/>
    </source>
</evidence>
<gene>
    <name evidence="1" type="ORF">Tco_0703737</name>
</gene>
<comment type="caution">
    <text evidence="1">The sequence shown here is derived from an EMBL/GenBank/DDBJ whole genome shotgun (WGS) entry which is preliminary data.</text>
</comment>
<dbReference type="Pfam" id="PF14223">
    <property type="entry name" value="Retrotran_gag_2"/>
    <property type="match status" value="1"/>
</dbReference>
<protein>
    <recommendedName>
        <fullName evidence="3">Integrase, catalytic region, zinc finger, CCHC-type, peptidase aspartic, catalytic</fullName>
    </recommendedName>
</protein>
<organism evidence="1 2">
    <name type="scientific">Tanacetum coccineum</name>
    <dbReference type="NCBI Taxonomy" id="301880"/>
    <lineage>
        <taxon>Eukaryota</taxon>
        <taxon>Viridiplantae</taxon>
        <taxon>Streptophyta</taxon>
        <taxon>Embryophyta</taxon>
        <taxon>Tracheophyta</taxon>
        <taxon>Spermatophyta</taxon>
        <taxon>Magnoliopsida</taxon>
        <taxon>eudicotyledons</taxon>
        <taxon>Gunneridae</taxon>
        <taxon>Pentapetalae</taxon>
        <taxon>asterids</taxon>
        <taxon>campanulids</taxon>
        <taxon>Asterales</taxon>
        <taxon>Asteraceae</taxon>
        <taxon>Asteroideae</taxon>
        <taxon>Anthemideae</taxon>
        <taxon>Anthemidinae</taxon>
        <taxon>Tanacetum</taxon>
    </lineage>
</organism>
<accession>A0ABQ4Y0J4</accession>
<proteinExistence type="predicted"/>